<dbReference type="STRING" id="1295009.MMINT_16920"/>
<accession>R9TC04</accession>
<name>R9TC04_METII</name>
<proteinExistence type="predicted"/>
<evidence type="ECO:0008006" key="3">
    <source>
        <dbReference type="Google" id="ProtNLM"/>
    </source>
</evidence>
<organism evidence="1 2">
    <name type="scientific">Methanomassiliicoccus intestinalis (strain Issoire-Mx1)</name>
    <dbReference type="NCBI Taxonomy" id="1295009"/>
    <lineage>
        <taxon>Archaea</taxon>
        <taxon>Methanobacteriati</taxon>
        <taxon>Thermoplasmatota</taxon>
        <taxon>Thermoplasmata</taxon>
        <taxon>Methanomassiliicoccales</taxon>
        <taxon>Methanomassiliicoccaceae</taxon>
        <taxon>Methanomassiliicoccus</taxon>
    </lineage>
</organism>
<protein>
    <recommendedName>
        <fullName evidence="3">Ribbon-helix-helix protein CopG domain-containing protein</fullName>
    </recommendedName>
</protein>
<dbReference type="HOGENOM" id="CLU_2985476_0_0_2"/>
<reference evidence="1 2" key="1">
    <citation type="journal article" date="2013" name="Genome Announc.">
        <title>Genome sequence of 'Candidatus Methanomassiliicoccus intestinalis' Issoire-Mx1, a third thermoplasmatales-related methanogenic archaeon from human feces.</title>
        <authorList>
            <person name="Borrel G."/>
            <person name="Harris H.M."/>
            <person name="Parisot N."/>
            <person name="Gaci N."/>
            <person name="Tottey W."/>
            <person name="Mihajlovski A."/>
            <person name="Deane J."/>
            <person name="Gribaldo S."/>
            <person name="Bardot O."/>
            <person name="Peyretaillade E."/>
            <person name="Peyret P."/>
            <person name="O'Toole P.W."/>
            <person name="Brugere J.F."/>
        </authorList>
    </citation>
    <scope>NUCLEOTIDE SEQUENCE [LARGE SCALE GENOMIC DNA]</scope>
    <source>
        <strain evidence="1 2">Issoire-Mx1</strain>
    </source>
</reference>
<dbReference type="SUPFAM" id="SSF47598">
    <property type="entry name" value="Ribbon-helix-helix"/>
    <property type="match status" value="1"/>
</dbReference>
<dbReference type="CDD" id="cd22231">
    <property type="entry name" value="RHH_NikR_HicB-like"/>
    <property type="match status" value="1"/>
</dbReference>
<gene>
    <name evidence="1" type="ORF">MMINT_16920</name>
</gene>
<dbReference type="Proteomes" id="UP000014070">
    <property type="component" value="Chromosome"/>
</dbReference>
<dbReference type="KEGG" id="mer:MMINT_16920"/>
<keyword evidence="2" id="KW-1185">Reference proteome</keyword>
<dbReference type="GeneID" id="55648178"/>
<evidence type="ECO:0000313" key="1">
    <source>
        <dbReference type="EMBL" id="AGN26983.1"/>
    </source>
</evidence>
<dbReference type="AlphaFoldDB" id="R9TC04"/>
<dbReference type="InterPro" id="IPR010985">
    <property type="entry name" value="Ribbon_hlx_hlx"/>
</dbReference>
<evidence type="ECO:0000313" key="2">
    <source>
        <dbReference type="Proteomes" id="UP000014070"/>
    </source>
</evidence>
<dbReference type="InParanoid" id="R9TC04"/>
<dbReference type="GO" id="GO:0006355">
    <property type="term" value="P:regulation of DNA-templated transcription"/>
    <property type="evidence" value="ECO:0007669"/>
    <property type="project" value="InterPro"/>
</dbReference>
<dbReference type="EMBL" id="CP005934">
    <property type="protein sequence ID" value="AGN26983.1"/>
    <property type="molecule type" value="Genomic_DNA"/>
</dbReference>
<sequence>MKSKSNSEIVSVRLPHKVLEDIDNKVADGYVMNKADFVRLAILEKISRDNKKQIQTL</sequence>
<dbReference type="RefSeq" id="WP_020449508.1">
    <property type="nucleotide sequence ID" value="NC_021353.1"/>
</dbReference>